<keyword evidence="7 11" id="KW-0653">Protein transport</keyword>
<evidence type="ECO:0000313" key="15">
    <source>
        <dbReference type="Proteomes" id="UP001279734"/>
    </source>
</evidence>
<evidence type="ECO:0000256" key="10">
    <source>
        <dbReference type="ARBA" id="ARBA00023329"/>
    </source>
</evidence>
<feature type="region of interest" description="Disordered" evidence="12">
    <location>
        <begin position="1"/>
        <end position="30"/>
    </location>
</feature>
<evidence type="ECO:0000256" key="9">
    <source>
        <dbReference type="ARBA" id="ARBA00023136"/>
    </source>
</evidence>
<protein>
    <recommendedName>
        <fullName evidence="11">Coatomer subunit delta</fullName>
    </recommendedName>
</protein>
<dbReference type="GO" id="GO:0030126">
    <property type="term" value="C:COPI vesicle coat"/>
    <property type="evidence" value="ECO:0007669"/>
    <property type="project" value="UniProtKB-UniRule"/>
</dbReference>
<dbReference type="Gene3D" id="2.60.40.1170">
    <property type="entry name" value="Mu homology domain, subdomain B"/>
    <property type="match status" value="2"/>
</dbReference>
<comment type="subunit">
    <text evidence="3 11">Oligomeric complex that consists of at least the alpha, beta, beta', gamma, delta, epsilon and zeta subunits.</text>
</comment>
<dbReference type="EMBL" id="BSYO01000012">
    <property type="protein sequence ID" value="GMH13292.1"/>
    <property type="molecule type" value="Genomic_DNA"/>
</dbReference>
<comment type="subcellular location">
    <subcellularLocation>
        <location evidence="11">Cytoplasm</location>
    </subcellularLocation>
    <subcellularLocation>
        <location evidence="1 11">Golgi apparatus membrane</location>
        <topology evidence="1 11">Peripheral membrane protein</topology>
        <orientation evidence="1 11">Cytoplasmic side</orientation>
    </subcellularLocation>
    <subcellularLocation>
        <location evidence="11">Cytoplasmic vesicle</location>
        <location evidence="11">COPI-coated vesicle membrane</location>
        <topology evidence="11">Peripheral membrane protein</topology>
        <orientation evidence="11">Cytoplasmic side</orientation>
    </subcellularLocation>
</comment>
<reference evidence="14" key="1">
    <citation type="submission" date="2023-05" db="EMBL/GenBank/DDBJ databases">
        <title>Nepenthes gracilis genome sequencing.</title>
        <authorList>
            <person name="Fukushima K."/>
        </authorList>
    </citation>
    <scope>NUCLEOTIDE SEQUENCE</scope>
    <source>
        <strain evidence="14">SING2019-196</strain>
    </source>
</reference>
<evidence type="ECO:0000259" key="13">
    <source>
        <dbReference type="PROSITE" id="PS51072"/>
    </source>
</evidence>
<dbReference type="SUPFAM" id="SSF64356">
    <property type="entry name" value="SNARE-like"/>
    <property type="match status" value="1"/>
</dbReference>
<dbReference type="GO" id="GO:0051645">
    <property type="term" value="P:Golgi localization"/>
    <property type="evidence" value="ECO:0007669"/>
    <property type="project" value="TreeGrafter"/>
</dbReference>
<dbReference type="GO" id="GO:0006888">
    <property type="term" value="P:endoplasmic reticulum to Golgi vesicle-mediated transport"/>
    <property type="evidence" value="ECO:0007669"/>
    <property type="project" value="TreeGrafter"/>
</dbReference>
<feature type="domain" description="MHD" evidence="13">
    <location>
        <begin position="354"/>
        <end position="597"/>
    </location>
</feature>
<dbReference type="InterPro" id="IPR028565">
    <property type="entry name" value="MHD"/>
</dbReference>
<dbReference type="CDD" id="cd09254">
    <property type="entry name" value="AP_delta-COPI_MHD"/>
    <property type="match status" value="1"/>
</dbReference>
<comment type="similarity">
    <text evidence="2 11">Belongs to the adaptor complexes medium subunit family. Delta-COP subfamily.</text>
</comment>
<dbReference type="GO" id="GO:0006890">
    <property type="term" value="P:retrograde vesicle-mediated transport, Golgi to endoplasmic reticulum"/>
    <property type="evidence" value="ECO:0007669"/>
    <property type="project" value="UniProtKB-UniRule"/>
</dbReference>
<dbReference type="FunFam" id="2.60.40.1170:FF:000007">
    <property type="entry name" value="Coatomer subunit delta"/>
    <property type="match status" value="1"/>
</dbReference>
<dbReference type="InterPro" id="IPR011012">
    <property type="entry name" value="Longin-like_dom_sf"/>
</dbReference>
<name>A0AAD3SMQ3_NEPGR</name>
<evidence type="ECO:0000256" key="1">
    <source>
        <dbReference type="ARBA" id="ARBA00004255"/>
    </source>
</evidence>
<dbReference type="Pfam" id="PF00928">
    <property type="entry name" value="Adap_comp_sub"/>
    <property type="match status" value="1"/>
</dbReference>
<dbReference type="GO" id="GO:0015031">
    <property type="term" value="P:protein transport"/>
    <property type="evidence" value="ECO:0007669"/>
    <property type="project" value="UniProtKB-KW"/>
</dbReference>
<keyword evidence="9 11" id="KW-0472">Membrane</keyword>
<evidence type="ECO:0000313" key="14">
    <source>
        <dbReference type="EMBL" id="GMH13292.1"/>
    </source>
</evidence>
<evidence type="ECO:0000256" key="12">
    <source>
        <dbReference type="SAM" id="MobiDB-lite"/>
    </source>
</evidence>
<evidence type="ECO:0000256" key="4">
    <source>
        <dbReference type="ARBA" id="ARBA00022448"/>
    </source>
</evidence>
<comment type="caution">
    <text evidence="14">The sequence shown here is derived from an EMBL/GenBank/DDBJ whole genome shotgun (WGS) entry which is preliminary data.</text>
</comment>
<dbReference type="SUPFAM" id="SSF49447">
    <property type="entry name" value="Second domain of Mu2 adaptin subunit (ap50) of ap2 adaptor"/>
    <property type="match status" value="1"/>
</dbReference>
<feature type="region of interest" description="Disordered" evidence="12">
    <location>
        <begin position="291"/>
        <end position="317"/>
    </location>
</feature>
<keyword evidence="8 11" id="KW-0333">Golgi apparatus</keyword>
<proteinExistence type="inferred from homology"/>
<dbReference type="GO" id="GO:0000139">
    <property type="term" value="C:Golgi membrane"/>
    <property type="evidence" value="ECO:0007669"/>
    <property type="project" value="UniProtKB-SubCell"/>
</dbReference>
<dbReference type="AlphaFoldDB" id="A0AAD3SMQ3"/>
<gene>
    <name evidence="14" type="ORF">Nepgr_015133</name>
</gene>
<dbReference type="PROSITE" id="PS51072">
    <property type="entry name" value="MHD"/>
    <property type="match status" value="1"/>
</dbReference>
<dbReference type="PANTHER" id="PTHR10121:SF0">
    <property type="entry name" value="COATOMER SUBUNIT DELTA"/>
    <property type="match status" value="1"/>
</dbReference>
<evidence type="ECO:0000256" key="7">
    <source>
        <dbReference type="ARBA" id="ARBA00022927"/>
    </source>
</evidence>
<keyword evidence="15" id="KW-1185">Reference proteome</keyword>
<comment type="function">
    <text evidence="11">The coatomer is a cytosolic protein complex that binds to dilysine motifs and reversibly associates with Golgi non-clathrin-coated vesicles, which further mediate biosynthetic protein transport from the ER, via the Golgi up to the trans Golgi network.</text>
</comment>
<evidence type="ECO:0000256" key="2">
    <source>
        <dbReference type="ARBA" id="ARBA00010516"/>
    </source>
</evidence>
<evidence type="ECO:0000256" key="3">
    <source>
        <dbReference type="ARBA" id="ARBA00011775"/>
    </source>
</evidence>
<keyword evidence="4 11" id="KW-0813">Transport</keyword>
<evidence type="ECO:0000256" key="8">
    <source>
        <dbReference type="ARBA" id="ARBA00023034"/>
    </source>
</evidence>
<dbReference type="InterPro" id="IPR027059">
    <property type="entry name" value="Coatomer_dsu"/>
</dbReference>
<sequence length="597" mass="66584">MEEIAQGRGNSRPRERERRQQGRAARRENHTIRSRRLWPAVGVRRDSAQYRIIWSDCFLIANCWIIRLKMVVLAASITSKSGKALVSRQFVDMTRIRIEGLLAAFPKLVGTGKQHTYVETENVRYVYQPIESLYLLVVTNKQSNILEDLETLRLLSKLVPEYALSLDEEGICKAAFELIFAFDEVISLGHKENVTVAQVKQYCEMESHEEKLHKLVIQSKINETKDVMKRKASEIDKSKIEKNRGDKGGFLSMQSMGSGRIESSLSDMSISSSAGGFGSGSGFGLSTDLDSFSSKSKGRPTSAATAPPKGLGMQLGKTQRTNQFLESLKAEGEEIVEDVQSTSLKSKSAAPPPTDPITLTVEEKLNVSLRRDGGLSNFDVQGQLSLQILEERDAYFQVQVESGGNPSILFKTHPNINKELFSNENILGLKDPNRPFPTGQSGDGVGLLKWRMQSVDESLVPLTINCWPSVSSNETYVSIEYEASSMFDLQHVVISVPLPALREAPNVRQIDGEWRYDLRNSILEWSIVLIDNSNRSGSMEFAVPPTDTSIFFPISVRFSATNTFSELKVVNIVPLRGGAPPKYSQRIQLHAENYQVV</sequence>
<dbReference type="Gene3D" id="3.30.450.60">
    <property type="match status" value="1"/>
</dbReference>
<keyword evidence="5 11" id="KW-0963">Cytoplasm</keyword>
<accession>A0AAD3SMQ3</accession>
<dbReference type="FunFam" id="3.30.450.60:FF:000003">
    <property type="entry name" value="Coatomer subunit delta"/>
    <property type="match status" value="1"/>
</dbReference>
<evidence type="ECO:0000256" key="5">
    <source>
        <dbReference type="ARBA" id="ARBA00022490"/>
    </source>
</evidence>
<dbReference type="PANTHER" id="PTHR10121">
    <property type="entry name" value="COATOMER SUBUNIT DELTA"/>
    <property type="match status" value="1"/>
</dbReference>
<keyword evidence="6 11" id="KW-0931">ER-Golgi transport</keyword>
<keyword evidence="10" id="KW-0968">Cytoplasmic vesicle</keyword>
<dbReference type="CDD" id="cd14830">
    <property type="entry name" value="Delta_COP_N"/>
    <property type="match status" value="1"/>
</dbReference>
<dbReference type="Proteomes" id="UP001279734">
    <property type="component" value="Unassembled WGS sequence"/>
</dbReference>
<evidence type="ECO:0000256" key="11">
    <source>
        <dbReference type="RuleBase" id="RU366052"/>
    </source>
</evidence>
<evidence type="ECO:0000256" key="6">
    <source>
        <dbReference type="ARBA" id="ARBA00022892"/>
    </source>
</evidence>
<organism evidence="14 15">
    <name type="scientific">Nepenthes gracilis</name>
    <name type="common">Slender pitcher plant</name>
    <dbReference type="NCBI Taxonomy" id="150966"/>
    <lineage>
        <taxon>Eukaryota</taxon>
        <taxon>Viridiplantae</taxon>
        <taxon>Streptophyta</taxon>
        <taxon>Embryophyta</taxon>
        <taxon>Tracheophyta</taxon>
        <taxon>Spermatophyta</taxon>
        <taxon>Magnoliopsida</taxon>
        <taxon>eudicotyledons</taxon>
        <taxon>Gunneridae</taxon>
        <taxon>Pentapetalae</taxon>
        <taxon>Caryophyllales</taxon>
        <taxon>Nepenthaceae</taxon>
        <taxon>Nepenthes</taxon>
    </lineage>
</organism>
<feature type="compositionally biased region" description="Basic and acidic residues" evidence="12">
    <location>
        <begin position="12"/>
        <end position="30"/>
    </location>
</feature>
<dbReference type="InterPro" id="IPR036168">
    <property type="entry name" value="AP2_Mu_C_sf"/>
</dbReference>